<sequence>MELLWPIIFDVCLFLGIGLLAISILTPLVVMIGGLLPGAVLAACHLYASNKALY</sequence>
<name>A0A8J3N2Z2_9CHLR</name>
<keyword evidence="3" id="KW-1185">Reference proteome</keyword>
<reference evidence="2" key="1">
    <citation type="submission" date="2020-10" db="EMBL/GenBank/DDBJ databases">
        <title>Taxonomic study of unclassified bacteria belonging to the class Ktedonobacteria.</title>
        <authorList>
            <person name="Yabe S."/>
            <person name="Wang C.M."/>
            <person name="Zheng Y."/>
            <person name="Sakai Y."/>
            <person name="Cavaletti L."/>
            <person name="Monciardini P."/>
            <person name="Donadio S."/>
        </authorList>
    </citation>
    <scope>NUCLEOTIDE SEQUENCE</scope>
    <source>
        <strain evidence="2">ID150040</strain>
    </source>
</reference>
<evidence type="ECO:0000313" key="2">
    <source>
        <dbReference type="EMBL" id="GHO93818.1"/>
    </source>
</evidence>
<dbReference type="AlphaFoldDB" id="A0A8J3N2Z2"/>
<accession>A0A8J3N2Z2</accession>
<organism evidence="2 3">
    <name type="scientific">Reticulibacter mediterranei</name>
    <dbReference type="NCBI Taxonomy" id="2778369"/>
    <lineage>
        <taxon>Bacteria</taxon>
        <taxon>Bacillati</taxon>
        <taxon>Chloroflexota</taxon>
        <taxon>Ktedonobacteria</taxon>
        <taxon>Ktedonobacterales</taxon>
        <taxon>Reticulibacteraceae</taxon>
        <taxon>Reticulibacter</taxon>
    </lineage>
</organism>
<dbReference type="EMBL" id="BNJK01000001">
    <property type="protein sequence ID" value="GHO93818.1"/>
    <property type="molecule type" value="Genomic_DNA"/>
</dbReference>
<feature type="transmembrane region" description="Helical" evidence="1">
    <location>
        <begin position="7"/>
        <end position="25"/>
    </location>
</feature>
<dbReference type="RefSeq" id="WP_220204588.1">
    <property type="nucleotide sequence ID" value="NZ_BNJK01000001.1"/>
</dbReference>
<evidence type="ECO:0000256" key="1">
    <source>
        <dbReference type="SAM" id="Phobius"/>
    </source>
</evidence>
<protein>
    <submittedName>
        <fullName evidence="2">Uncharacterized protein</fullName>
    </submittedName>
</protein>
<keyword evidence="1" id="KW-0812">Transmembrane</keyword>
<keyword evidence="1" id="KW-1133">Transmembrane helix</keyword>
<evidence type="ECO:0000313" key="3">
    <source>
        <dbReference type="Proteomes" id="UP000597444"/>
    </source>
</evidence>
<keyword evidence="1" id="KW-0472">Membrane</keyword>
<gene>
    <name evidence="2" type="ORF">KSF_038660</name>
</gene>
<dbReference type="Proteomes" id="UP000597444">
    <property type="component" value="Unassembled WGS sequence"/>
</dbReference>
<proteinExistence type="predicted"/>
<comment type="caution">
    <text evidence="2">The sequence shown here is derived from an EMBL/GenBank/DDBJ whole genome shotgun (WGS) entry which is preliminary data.</text>
</comment>